<gene>
    <name evidence="1" type="ORF">FAUST_4228</name>
</gene>
<dbReference type="EMBL" id="JAAMOD010000109">
    <property type="protein sequence ID" value="KAF5240702.1"/>
    <property type="molecule type" value="Genomic_DNA"/>
</dbReference>
<name>A0AAN6C3C7_FUSAU</name>
<evidence type="ECO:0000313" key="2">
    <source>
        <dbReference type="Proteomes" id="UP000537989"/>
    </source>
</evidence>
<dbReference type="AlphaFoldDB" id="A0AAN6C3C7"/>
<protein>
    <submittedName>
        <fullName evidence="1">Uncharacterized protein</fullName>
    </submittedName>
</protein>
<dbReference type="Proteomes" id="UP000537989">
    <property type="component" value="Unassembled WGS sequence"/>
</dbReference>
<accession>A0AAN6C3C7</accession>
<comment type="caution">
    <text evidence="1">The sequence shown here is derived from an EMBL/GenBank/DDBJ whole genome shotgun (WGS) entry which is preliminary data.</text>
</comment>
<sequence>MGFDTAHANMSDEGHEGDRIALQDILNEIDVTTRAGIDMHMCCSKAMFLKDPNLMRTTSQLERERKRDARETLVVMNY</sequence>
<reference evidence="1 2" key="1">
    <citation type="submission" date="2020-02" db="EMBL/GenBank/DDBJ databases">
        <title>Identification and distribution of gene clusters putatively required for synthesis of sphingolipid metabolism inhibitors in phylogenetically diverse species of the filamentous fungus Fusarium.</title>
        <authorList>
            <person name="Kim H.-S."/>
            <person name="Busman M."/>
            <person name="Brown D.W."/>
            <person name="Divon H."/>
            <person name="Uhlig S."/>
            <person name="Proctor R.H."/>
        </authorList>
    </citation>
    <scope>NUCLEOTIDE SEQUENCE [LARGE SCALE GENOMIC DNA]</scope>
    <source>
        <strain evidence="1 2">NRRL 2903</strain>
    </source>
</reference>
<proteinExistence type="predicted"/>
<evidence type="ECO:0000313" key="1">
    <source>
        <dbReference type="EMBL" id="KAF5240702.1"/>
    </source>
</evidence>
<organism evidence="1 2">
    <name type="scientific">Fusarium austroamericanum</name>
    <dbReference type="NCBI Taxonomy" id="282268"/>
    <lineage>
        <taxon>Eukaryota</taxon>
        <taxon>Fungi</taxon>
        <taxon>Dikarya</taxon>
        <taxon>Ascomycota</taxon>
        <taxon>Pezizomycotina</taxon>
        <taxon>Sordariomycetes</taxon>
        <taxon>Hypocreomycetidae</taxon>
        <taxon>Hypocreales</taxon>
        <taxon>Nectriaceae</taxon>
        <taxon>Fusarium</taxon>
    </lineage>
</organism>
<keyword evidence="2" id="KW-1185">Reference proteome</keyword>